<dbReference type="InterPro" id="IPR008979">
    <property type="entry name" value="Galactose-bd-like_sf"/>
</dbReference>
<organism evidence="8">
    <name type="scientific">Spongospora subterranea</name>
    <dbReference type="NCBI Taxonomy" id="70186"/>
    <lineage>
        <taxon>Eukaryota</taxon>
        <taxon>Sar</taxon>
        <taxon>Rhizaria</taxon>
        <taxon>Endomyxa</taxon>
        <taxon>Phytomyxea</taxon>
        <taxon>Plasmodiophorida</taxon>
        <taxon>Plasmodiophoridae</taxon>
        <taxon>Spongospora</taxon>
    </lineage>
</organism>
<dbReference type="AlphaFoldDB" id="A0A0H5R6Z4"/>
<proteinExistence type="predicted"/>
<protein>
    <recommendedName>
        <fullName evidence="7">SUN domain-containing protein</fullName>
    </recommendedName>
</protein>
<comment type="subcellular location">
    <subcellularLocation>
        <location evidence="1">Endomembrane system</location>
    </subcellularLocation>
</comment>
<feature type="signal peptide" evidence="6">
    <location>
        <begin position="1"/>
        <end position="17"/>
    </location>
</feature>
<feature type="domain" description="SUN" evidence="7">
    <location>
        <begin position="9"/>
        <end position="166"/>
    </location>
</feature>
<dbReference type="GO" id="GO:0012505">
    <property type="term" value="C:endomembrane system"/>
    <property type="evidence" value="ECO:0007669"/>
    <property type="project" value="UniProtKB-SubCell"/>
</dbReference>
<evidence type="ECO:0000313" key="8">
    <source>
        <dbReference type="EMBL" id="CRZ09601.1"/>
    </source>
</evidence>
<dbReference type="Pfam" id="PF07738">
    <property type="entry name" value="Sad1_UNC"/>
    <property type="match status" value="1"/>
</dbReference>
<feature type="chain" id="PRO_5005223046" description="SUN domain-containing protein" evidence="6">
    <location>
        <begin position="18"/>
        <end position="382"/>
    </location>
</feature>
<dbReference type="SUPFAM" id="SSF49785">
    <property type="entry name" value="Galactose-binding domain-like"/>
    <property type="match status" value="1"/>
</dbReference>
<evidence type="ECO:0000256" key="1">
    <source>
        <dbReference type="ARBA" id="ARBA00004308"/>
    </source>
</evidence>
<sequence length="382" mass="42725">MISYFLAWVVSVGLIAAESNTGLGSFNFASSGAGAKVLTSSPGASTPQNCLSVDPDRYLMIERRNRYVQWLVIQLSEDVTPKTISLQNLEFYSTFPNRIEVSASKSWPAEKFTLLAVVNMQKTRNPQLFDITTSHIYRFIKIRILSVHDRARVCTLTNIQVFGVPALQPAWTPLDESNADIEMLVNFRHHVLKTPQPIGLRDIGKDICPVSNLRTTLSSDSMLAEPFSSISQQAQAELSVLWDVAEPLQTSDHGSAYSVLMSRLQSIAVRQRLLSASVQSLLERTRPYLENLQGQLAKLDKTVFSFDAQQWSLFQKHSKIVQSSRLYMQCDMLSRAVPRLAERAASFRRDMLFAIYLAISAAVASVVLIVILLINPKRLNSS</sequence>
<evidence type="ECO:0000256" key="3">
    <source>
        <dbReference type="ARBA" id="ARBA00022989"/>
    </source>
</evidence>
<dbReference type="PANTHER" id="PTHR12953">
    <property type="entry name" value="MEMBRANE PROTEIN CH1 RELATED"/>
    <property type="match status" value="1"/>
</dbReference>
<evidence type="ECO:0000259" key="7">
    <source>
        <dbReference type="PROSITE" id="PS51469"/>
    </source>
</evidence>
<keyword evidence="4 5" id="KW-0472">Membrane</keyword>
<accession>A0A0H5R6Z4</accession>
<reference evidence="8" key="1">
    <citation type="submission" date="2015-04" db="EMBL/GenBank/DDBJ databases">
        <title>The genome sequence of the plant pathogenic Rhizarian Plasmodiophora brassicae reveals insights in its biotrophic life cycle and the origin of chitin synthesis.</title>
        <authorList>
            <person name="Schwelm A."/>
            <person name="Fogelqvist J."/>
            <person name="Knaust A."/>
            <person name="Julke S."/>
            <person name="Lilja T."/>
            <person name="Dhandapani V."/>
            <person name="Bonilla-Rosso G."/>
            <person name="Karlsson M."/>
            <person name="Shevchenko A."/>
            <person name="Choi S.R."/>
            <person name="Kim H.G."/>
            <person name="Park J.Y."/>
            <person name="Lim Y.P."/>
            <person name="Ludwig-Muller J."/>
            <person name="Dixelius C."/>
        </authorList>
    </citation>
    <scope>NUCLEOTIDE SEQUENCE</scope>
    <source>
        <tissue evidence="8">Potato root galls</tissue>
    </source>
</reference>
<dbReference type="GO" id="GO:0005737">
    <property type="term" value="C:cytoplasm"/>
    <property type="evidence" value="ECO:0007669"/>
    <property type="project" value="TreeGrafter"/>
</dbReference>
<dbReference type="InterPro" id="IPR045120">
    <property type="entry name" value="Suco/Slp1-like"/>
</dbReference>
<name>A0A0H5R6Z4_9EUKA</name>
<evidence type="ECO:0000256" key="5">
    <source>
        <dbReference type="SAM" id="Phobius"/>
    </source>
</evidence>
<dbReference type="GO" id="GO:0016020">
    <property type="term" value="C:membrane"/>
    <property type="evidence" value="ECO:0007669"/>
    <property type="project" value="InterPro"/>
</dbReference>
<keyword evidence="3 5" id="KW-1133">Transmembrane helix</keyword>
<evidence type="ECO:0000256" key="6">
    <source>
        <dbReference type="SAM" id="SignalP"/>
    </source>
</evidence>
<evidence type="ECO:0000256" key="2">
    <source>
        <dbReference type="ARBA" id="ARBA00022692"/>
    </source>
</evidence>
<keyword evidence="2 5" id="KW-0812">Transmembrane</keyword>
<evidence type="ECO:0000256" key="4">
    <source>
        <dbReference type="ARBA" id="ARBA00023136"/>
    </source>
</evidence>
<dbReference type="InterPro" id="IPR012919">
    <property type="entry name" value="SUN_dom"/>
</dbReference>
<feature type="transmembrane region" description="Helical" evidence="5">
    <location>
        <begin position="353"/>
        <end position="374"/>
    </location>
</feature>
<dbReference type="Gene3D" id="2.60.120.260">
    <property type="entry name" value="Galactose-binding domain-like"/>
    <property type="match status" value="1"/>
</dbReference>
<dbReference type="EMBL" id="HACM01009159">
    <property type="protein sequence ID" value="CRZ09601.1"/>
    <property type="molecule type" value="Transcribed_RNA"/>
</dbReference>
<dbReference type="GO" id="GO:0034975">
    <property type="term" value="P:protein folding in endoplasmic reticulum"/>
    <property type="evidence" value="ECO:0007669"/>
    <property type="project" value="TreeGrafter"/>
</dbReference>
<dbReference type="PROSITE" id="PS51469">
    <property type="entry name" value="SUN"/>
    <property type="match status" value="1"/>
</dbReference>
<dbReference type="PANTHER" id="PTHR12953:SF0">
    <property type="entry name" value="SUN DOMAIN-CONTAINING OSSIFICATION FACTOR"/>
    <property type="match status" value="1"/>
</dbReference>
<keyword evidence="6" id="KW-0732">Signal</keyword>